<evidence type="ECO:0000256" key="4">
    <source>
        <dbReference type="SAM" id="MobiDB-lite"/>
    </source>
</evidence>
<proteinExistence type="predicted"/>
<dbReference type="Pfam" id="PF12796">
    <property type="entry name" value="Ank_2"/>
    <property type="match status" value="1"/>
</dbReference>
<dbReference type="RefSeq" id="WP_116708100.1">
    <property type="nucleotide sequence ID" value="NZ_QEKW01000004.1"/>
</dbReference>
<dbReference type="OrthoDB" id="306540at2"/>
<dbReference type="Proteomes" id="UP000245639">
    <property type="component" value="Unassembled WGS sequence"/>
</dbReference>
<dbReference type="SUPFAM" id="SSF48403">
    <property type="entry name" value="Ankyrin repeat"/>
    <property type="match status" value="1"/>
</dbReference>
<dbReference type="EMBL" id="QEKW01000004">
    <property type="protein sequence ID" value="PVZ11101.1"/>
    <property type="molecule type" value="Genomic_DNA"/>
</dbReference>
<feature type="repeat" description="ANK" evidence="3">
    <location>
        <begin position="62"/>
        <end position="94"/>
    </location>
</feature>
<comment type="caution">
    <text evidence="5">The sequence shown here is derived from an EMBL/GenBank/DDBJ whole genome shotgun (WGS) entry which is preliminary data.</text>
</comment>
<dbReference type="Gene3D" id="1.25.40.20">
    <property type="entry name" value="Ankyrin repeat-containing domain"/>
    <property type="match status" value="1"/>
</dbReference>
<protein>
    <submittedName>
        <fullName evidence="5">Uncharacterized protein</fullName>
    </submittedName>
</protein>
<dbReference type="PANTHER" id="PTHR24171">
    <property type="entry name" value="ANKYRIN REPEAT DOMAIN-CONTAINING PROTEIN 39-RELATED"/>
    <property type="match status" value="1"/>
</dbReference>
<dbReference type="AlphaFoldDB" id="A0A2U1FFV9"/>
<dbReference type="SMART" id="SM00248">
    <property type="entry name" value="ANK"/>
    <property type="match status" value="2"/>
</dbReference>
<dbReference type="InterPro" id="IPR036770">
    <property type="entry name" value="Ankyrin_rpt-contain_sf"/>
</dbReference>
<evidence type="ECO:0000313" key="6">
    <source>
        <dbReference type="Proteomes" id="UP000245639"/>
    </source>
</evidence>
<dbReference type="GO" id="GO:0004842">
    <property type="term" value="F:ubiquitin-protein transferase activity"/>
    <property type="evidence" value="ECO:0007669"/>
    <property type="project" value="TreeGrafter"/>
</dbReference>
<evidence type="ECO:0000256" key="1">
    <source>
        <dbReference type="ARBA" id="ARBA00022737"/>
    </source>
</evidence>
<name>A0A2U1FFV9_9PSEU</name>
<evidence type="ECO:0000256" key="3">
    <source>
        <dbReference type="PROSITE-ProRule" id="PRU00023"/>
    </source>
</evidence>
<dbReference type="InterPro" id="IPR002110">
    <property type="entry name" value="Ankyrin_rpt"/>
</dbReference>
<dbReference type="PANTHER" id="PTHR24171:SF8">
    <property type="entry name" value="BRCA1-ASSOCIATED RING DOMAIN PROTEIN 1"/>
    <property type="match status" value="1"/>
</dbReference>
<accession>A0A2U1FFV9</accession>
<keyword evidence="2 3" id="KW-0040">ANK repeat</keyword>
<reference evidence="5 6" key="1">
    <citation type="submission" date="2018-04" db="EMBL/GenBank/DDBJ databases">
        <title>Genomic Encyclopedia of Type Strains, Phase IV (KMG-IV): sequencing the most valuable type-strain genomes for metagenomic binning, comparative biology and taxonomic classification.</title>
        <authorList>
            <person name="Goeker M."/>
        </authorList>
    </citation>
    <scope>NUCLEOTIDE SEQUENCE [LARGE SCALE GENOMIC DNA]</scope>
    <source>
        <strain evidence="5 6">DSM 45771</strain>
    </source>
</reference>
<dbReference type="PROSITE" id="PS50088">
    <property type="entry name" value="ANK_REPEAT"/>
    <property type="match status" value="1"/>
</dbReference>
<evidence type="ECO:0000313" key="5">
    <source>
        <dbReference type="EMBL" id="PVZ11101.1"/>
    </source>
</evidence>
<feature type="region of interest" description="Disordered" evidence="4">
    <location>
        <begin position="1"/>
        <end position="25"/>
    </location>
</feature>
<dbReference type="GO" id="GO:0085020">
    <property type="term" value="P:protein K6-linked ubiquitination"/>
    <property type="evidence" value="ECO:0007669"/>
    <property type="project" value="TreeGrafter"/>
</dbReference>
<organism evidence="5 6">
    <name type="scientific">Actinomycetospora cinnamomea</name>
    <dbReference type="NCBI Taxonomy" id="663609"/>
    <lineage>
        <taxon>Bacteria</taxon>
        <taxon>Bacillati</taxon>
        <taxon>Actinomycetota</taxon>
        <taxon>Actinomycetes</taxon>
        <taxon>Pseudonocardiales</taxon>
        <taxon>Pseudonocardiaceae</taxon>
        <taxon>Actinomycetospora</taxon>
    </lineage>
</organism>
<feature type="compositionally biased region" description="Pro residues" evidence="4">
    <location>
        <begin position="1"/>
        <end position="11"/>
    </location>
</feature>
<dbReference type="PROSITE" id="PS50297">
    <property type="entry name" value="ANK_REP_REGION"/>
    <property type="match status" value="1"/>
</dbReference>
<keyword evidence="1" id="KW-0677">Repeat</keyword>
<keyword evidence="6" id="KW-1185">Reference proteome</keyword>
<gene>
    <name evidence="5" type="ORF">C8D89_104315</name>
</gene>
<evidence type="ECO:0000256" key="2">
    <source>
        <dbReference type="ARBA" id="ARBA00023043"/>
    </source>
</evidence>
<sequence>MSHVPPDPSAPAPGTAAPGQEPIEEGVRELATRVFNLARAGDAEALASYVDAGVPVNLTNEKGDTLVMLAAYHGHADAVRVLVDRGADVDRLNDRGQSPVAGAVFKGEEAVVRALVAGGADPRAGHPTAVDTARMFEREDLLAILEQRS</sequence>